<evidence type="ECO:0000313" key="2">
    <source>
        <dbReference type="EMBL" id="CAA2967520.1"/>
    </source>
</evidence>
<gene>
    <name evidence="2" type="ORF">OLEA9_A040381</name>
</gene>
<dbReference type="Gramene" id="OE9A040381T1">
    <property type="protein sequence ID" value="OE9A040381C1"/>
    <property type="gene ID" value="OE9A040381"/>
</dbReference>
<dbReference type="OrthoDB" id="927212at2759"/>
<feature type="region of interest" description="Disordered" evidence="1">
    <location>
        <begin position="61"/>
        <end position="139"/>
    </location>
</feature>
<dbReference type="AlphaFoldDB" id="A0A8S0QKA1"/>
<evidence type="ECO:0000313" key="3">
    <source>
        <dbReference type="Proteomes" id="UP000594638"/>
    </source>
</evidence>
<proteinExistence type="predicted"/>
<sequence>MGSLTGLEILEPNRELMQQPNNTRSPILDSKSGTLAVKCPHCEKAFNVLASLTVDTETAATADDAGAKSAVHEKRKSNNKTRNKGQQKAAAVAVAEKNYTPPKSAEKHKRACDADSDLKDDPPRSKKSKVVNRPLKFNK</sequence>
<reference evidence="2 3" key="1">
    <citation type="submission" date="2019-12" db="EMBL/GenBank/DDBJ databases">
        <authorList>
            <person name="Alioto T."/>
            <person name="Alioto T."/>
            <person name="Gomez Garrido J."/>
        </authorList>
    </citation>
    <scope>NUCLEOTIDE SEQUENCE [LARGE SCALE GENOMIC DNA]</scope>
</reference>
<dbReference type="Proteomes" id="UP000594638">
    <property type="component" value="Unassembled WGS sequence"/>
</dbReference>
<feature type="compositionally biased region" description="Basic residues" evidence="1">
    <location>
        <begin position="125"/>
        <end position="139"/>
    </location>
</feature>
<feature type="compositionally biased region" description="Basic and acidic residues" evidence="1">
    <location>
        <begin position="111"/>
        <end position="124"/>
    </location>
</feature>
<keyword evidence="3" id="KW-1185">Reference proteome</keyword>
<comment type="caution">
    <text evidence="2">The sequence shown here is derived from an EMBL/GenBank/DDBJ whole genome shotgun (WGS) entry which is preliminary data.</text>
</comment>
<evidence type="ECO:0000256" key="1">
    <source>
        <dbReference type="SAM" id="MobiDB-lite"/>
    </source>
</evidence>
<feature type="region of interest" description="Disordered" evidence="1">
    <location>
        <begin position="1"/>
        <end position="30"/>
    </location>
</feature>
<dbReference type="EMBL" id="CACTIH010001885">
    <property type="protein sequence ID" value="CAA2967520.1"/>
    <property type="molecule type" value="Genomic_DNA"/>
</dbReference>
<feature type="compositionally biased region" description="Polar residues" evidence="1">
    <location>
        <begin position="16"/>
        <end position="25"/>
    </location>
</feature>
<protein>
    <submittedName>
        <fullName evidence="2">Uncharacterized protein</fullName>
    </submittedName>
</protein>
<name>A0A8S0QKA1_OLEEU</name>
<organism evidence="2 3">
    <name type="scientific">Olea europaea subsp. europaea</name>
    <dbReference type="NCBI Taxonomy" id="158383"/>
    <lineage>
        <taxon>Eukaryota</taxon>
        <taxon>Viridiplantae</taxon>
        <taxon>Streptophyta</taxon>
        <taxon>Embryophyta</taxon>
        <taxon>Tracheophyta</taxon>
        <taxon>Spermatophyta</taxon>
        <taxon>Magnoliopsida</taxon>
        <taxon>eudicotyledons</taxon>
        <taxon>Gunneridae</taxon>
        <taxon>Pentapetalae</taxon>
        <taxon>asterids</taxon>
        <taxon>lamiids</taxon>
        <taxon>Lamiales</taxon>
        <taxon>Oleaceae</taxon>
        <taxon>Oleeae</taxon>
        <taxon>Olea</taxon>
    </lineage>
</organism>
<accession>A0A8S0QKA1</accession>
<feature type="compositionally biased region" description="Basic residues" evidence="1">
    <location>
        <begin position="73"/>
        <end position="85"/>
    </location>
</feature>